<reference evidence="2" key="1">
    <citation type="journal article" date="2022" name="Nat. Commun.">
        <title>Chromosome evolution and the genetic basis of agronomically important traits in greater yam.</title>
        <authorList>
            <person name="Bredeson J.V."/>
            <person name="Lyons J.B."/>
            <person name="Oniyinde I.O."/>
            <person name="Okereke N.R."/>
            <person name="Kolade O."/>
            <person name="Nnabue I."/>
            <person name="Nwadili C.O."/>
            <person name="Hribova E."/>
            <person name="Parker M."/>
            <person name="Nwogha J."/>
            <person name="Shu S."/>
            <person name="Carlson J."/>
            <person name="Kariba R."/>
            <person name="Muthemba S."/>
            <person name="Knop K."/>
            <person name="Barton G.J."/>
            <person name="Sherwood A.V."/>
            <person name="Lopez-Montes A."/>
            <person name="Asiedu R."/>
            <person name="Jamnadass R."/>
            <person name="Muchugi A."/>
            <person name="Goodstein D."/>
            <person name="Egesi C.N."/>
            <person name="Featherston J."/>
            <person name="Asfaw A."/>
            <person name="Simpson G.G."/>
            <person name="Dolezel J."/>
            <person name="Hendre P.S."/>
            <person name="Van Deynze A."/>
            <person name="Kumar P.L."/>
            <person name="Obidiegwu J.E."/>
            <person name="Bhattacharjee R."/>
            <person name="Rokhsar D.S."/>
        </authorList>
    </citation>
    <scope>NUCLEOTIDE SEQUENCE [LARGE SCALE GENOMIC DNA]</scope>
    <source>
        <strain evidence="2">cv. TDa95/00328</strain>
    </source>
</reference>
<evidence type="ECO:0000313" key="2">
    <source>
        <dbReference type="Proteomes" id="UP000827976"/>
    </source>
</evidence>
<organism evidence="1 2">
    <name type="scientific">Dioscorea alata</name>
    <name type="common">Purple yam</name>
    <dbReference type="NCBI Taxonomy" id="55571"/>
    <lineage>
        <taxon>Eukaryota</taxon>
        <taxon>Viridiplantae</taxon>
        <taxon>Streptophyta</taxon>
        <taxon>Embryophyta</taxon>
        <taxon>Tracheophyta</taxon>
        <taxon>Spermatophyta</taxon>
        <taxon>Magnoliopsida</taxon>
        <taxon>Liliopsida</taxon>
        <taxon>Dioscoreales</taxon>
        <taxon>Dioscoreaceae</taxon>
        <taxon>Dioscorea</taxon>
    </lineage>
</organism>
<dbReference type="EMBL" id="CM037015">
    <property type="protein sequence ID" value="KAH7682571.1"/>
    <property type="molecule type" value="Genomic_DNA"/>
</dbReference>
<accession>A0ACB7W556</accession>
<gene>
    <name evidence="1" type="ORF">IHE45_05G130600</name>
</gene>
<sequence length="322" mass="35864">MKRSVTYHFLLFGPLFPLLLFSFSFAQPSPDTAELYLKCQPTNFTCDHVVYNEIKFPFRTDAQPDYCGHPNYILTCDEENKSLMMNIGDKPYHVRQNIDYDKQVLDLIDADLFSAVHLPNSCPEKITNTSISSLESSYLAYVTNDINLTLYLNCSISTILTPGKLFPIPCTSSFPEFFGQNAFFTLAKEHIEFSENEQCNATVLIPVYDQFNLGDFSSGTKNFSDVLMLGFGVKWTIGQTWCGNCTNSGGLCGYNVTSPNSPACFCPAGAMSNGTNCSPGMRPASVFFVSFLDLYSGKTCPRLIFANQMIILGILFCSLVNY</sequence>
<name>A0ACB7W556_DIOAL</name>
<evidence type="ECO:0000313" key="1">
    <source>
        <dbReference type="EMBL" id="KAH7682571.1"/>
    </source>
</evidence>
<protein>
    <submittedName>
        <fullName evidence="1">Uncharacterized protein</fullName>
    </submittedName>
</protein>
<proteinExistence type="predicted"/>
<comment type="caution">
    <text evidence="1">The sequence shown here is derived from an EMBL/GenBank/DDBJ whole genome shotgun (WGS) entry which is preliminary data.</text>
</comment>
<dbReference type="Proteomes" id="UP000827976">
    <property type="component" value="Chromosome 5"/>
</dbReference>
<keyword evidence="2" id="KW-1185">Reference proteome</keyword>